<organism evidence="1 2">
    <name type="scientific">Phytophthora oleae</name>
    <dbReference type="NCBI Taxonomy" id="2107226"/>
    <lineage>
        <taxon>Eukaryota</taxon>
        <taxon>Sar</taxon>
        <taxon>Stramenopiles</taxon>
        <taxon>Oomycota</taxon>
        <taxon>Peronosporomycetes</taxon>
        <taxon>Peronosporales</taxon>
        <taxon>Peronosporaceae</taxon>
        <taxon>Phytophthora</taxon>
    </lineage>
</organism>
<proteinExistence type="predicted"/>
<keyword evidence="2" id="KW-1185">Reference proteome</keyword>
<name>A0ABD3FSW3_9STRA</name>
<dbReference type="AlphaFoldDB" id="A0ABD3FSW3"/>
<reference evidence="1 2" key="1">
    <citation type="submission" date="2024-09" db="EMBL/GenBank/DDBJ databases">
        <title>Genome sequencing and assembly of Phytophthora oleae, isolate VK10A, causative agent of rot of olive drupes.</title>
        <authorList>
            <person name="Conti Taguali S."/>
            <person name="Riolo M."/>
            <person name="La Spada F."/>
            <person name="Cacciola S.O."/>
            <person name="Dionisio G."/>
        </authorList>
    </citation>
    <scope>NUCLEOTIDE SEQUENCE [LARGE SCALE GENOMIC DNA]</scope>
    <source>
        <strain evidence="1 2">VK10A</strain>
    </source>
</reference>
<accession>A0ABD3FSW3</accession>
<protein>
    <submittedName>
        <fullName evidence="1">Uncharacterized protein</fullName>
    </submittedName>
</protein>
<dbReference type="EMBL" id="JBIMZQ010000012">
    <property type="protein sequence ID" value="KAL3668059.1"/>
    <property type="molecule type" value="Genomic_DNA"/>
</dbReference>
<evidence type="ECO:0000313" key="2">
    <source>
        <dbReference type="Proteomes" id="UP001632037"/>
    </source>
</evidence>
<evidence type="ECO:0000313" key="1">
    <source>
        <dbReference type="EMBL" id="KAL3668059.1"/>
    </source>
</evidence>
<comment type="caution">
    <text evidence="1">The sequence shown here is derived from an EMBL/GenBank/DDBJ whole genome shotgun (WGS) entry which is preliminary data.</text>
</comment>
<gene>
    <name evidence="1" type="ORF">V7S43_019052</name>
</gene>
<dbReference type="Proteomes" id="UP001632037">
    <property type="component" value="Unassembled WGS sequence"/>
</dbReference>
<sequence length="111" mass="12248">MRHLYATAAVASDFEDAALSCLMWHCFGRSSDLAYMSKQHVTMSADDVFYIRMLRVKTVGEIMVGCRGAGDWGYCWRQDSKACRCMNSPSSCNGITMLLGWSMVNLSVGAG</sequence>